<dbReference type="STRING" id="1207063.P24_02646"/>
<dbReference type="Proteomes" id="UP000006746">
    <property type="component" value="Unassembled WGS sequence"/>
</dbReference>
<evidence type="ECO:0000313" key="1">
    <source>
        <dbReference type="EMBL" id="EKE78423.1"/>
    </source>
</evidence>
<proteinExistence type="predicted"/>
<name>K2JSH0_9PROT</name>
<dbReference type="AlphaFoldDB" id="K2JSH0"/>
<comment type="caution">
    <text evidence="1">The sequence shown here is derived from an EMBL/GenBank/DDBJ whole genome shotgun (WGS) entry which is preliminary data.</text>
</comment>
<accession>K2JSH0</accession>
<reference evidence="1 2" key="1">
    <citation type="journal article" date="2012" name="J. Bacteriol.">
        <title>Genome Sequence of Oceanibaculum indicum Type Strain P24.</title>
        <authorList>
            <person name="Lai Q."/>
            <person name="Shao Z."/>
        </authorList>
    </citation>
    <scope>NUCLEOTIDE SEQUENCE [LARGE SCALE GENOMIC DNA]</scope>
    <source>
        <strain evidence="1 2">P24</strain>
    </source>
</reference>
<keyword evidence="2" id="KW-1185">Reference proteome</keyword>
<organism evidence="1 2">
    <name type="scientific">Oceanibaculum indicum P24</name>
    <dbReference type="NCBI Taxonomy" id="1207063"/>
    <lineage>
        <taxon>Bacteria</taxon>
        <taxon>Pseudomonadati</taxon>
        <taxon>Pseudomonadota</taxon>
        <taxon>Alphaproteobacteria</taxon>
        <taxon>Rhodospirillales</taxon>
        <taxon>Oceanibaculaceae</taxon>
        <taxon>Oceanibaculum</taxon>
    </lineage>
</organism>
<dbReference type="EMBL" id="AMRL01000002">
    <property type="protein sequence ID" value="EKE78423.1"/>
    <property type="molecule type" value="Genomic_DNA"/>
</dbReference>
<evidence type="ECO:0000313" key="2">
    <source>
        <dbReference type="Proteomes" id="UP000006746"/>
    </source>
</evidence>
<protein>
    <submittedName>
        <fullName evidence="1">Uncharacterized protein</fullName>
    </submittedName>
</protein>
<dbReference type="RefSeq" id="WP_008943146.1">
    <property type="nucleotide sequence ID" value="NZ_AMRL01000002.1"/>
</dbReference>
<gene>
    <name evidence="1" type="ORF">P24_02646</name>
</gene>
<sequence length="165" mass="17440">MAFRHNNQALVTPPAATLEEAKLRAHETIDIVAGAARASVLTMVPGQEMTYLRKEDQARAYLADGDPDDNDYPLLQASVGADAYPAGHPNAGQLVATVAEAAAVVMMVSDAWTNLGALIERVRLRGKRLATLAETPAEVAACVAWARAAYTAALAGEELPAEPEF</sequence>